<dbReference type="CDD" id="cd00067">
    <property type="entry name" value="GAL4"/>
    <property type="match status" value="1"/>
</dbReference>
<evidence type="ECO:0000256" key="3">
    <source>
        <dbReference type="SAM" id="MobiDB-lite"/>
    </source>
</evidence>
<dbReference type="CDD" id="cd12148">
    <property type="entry name" value="fungal_TF_MHR"/>
    <property type="match status" value="1"/>
</dbReference>
<feature type="region of interest" description="Disordered" evidence="3">
    <location>
        <begin position="94"/>
        <end position="121"/>
    </location>
</feature>
<dbReference type="AlphaFoldDB" id="A0A5C3MG84"/>
<dbReference type="InterPro" id="IPR050987">
    <property type="entry name" value="AtrR-like"/>
</dbReference>
<keyword evidence="6" id="KW-1185">Reference proteome</keyword>
<proteinExistence type="predicted"/>
<dbReference type="Proteomes" id="UP000308652">
    <property type="component" value="Unassembled WGS sequence"/>
</dbReference>
<dbReference type="InterPro" id="IPR036864">
    <property type="entry name" value="Zn2-C6_fun-type_DNA-bd_sf"/>
</dbReference>
<keyword evidence="2" id="KW-0539">Nucleus</keyword>
<dbReference type="PANTHER" id="PTHR46910:SF38">
    <property type="entry name" value="ZN(2)-C6 FUNGAL-TYPE DOMAIN-CONTAINING PROTEIN"/>
    <property type="match status" value="1"/>
</dbReference>
<evidence type="ECO:0000256" key="2">
    <source>
        <dbReference type="ARBA" id="ARBA00023242"/>
    </source>
</evidence>
<dbReference type="SUPFAM" id="SSF57701">
    <property type="entry name" value="Zn2/Cys6 DNA-binding domain"/>
    <property type="match status" value="1"/>
</dbReference>
<dbReference type="SMART" id="SM00066">
    <property type="entry name" value="GAL4"/>
    <property type="match status" value="1"/>
</dbReference>
<dbReference type="PROSITE" id="PS00463">
    <property type="entry name" value="ZN2_CY6_FUNGAL_1"/>
    <property type="match status" value="1"/>
</dbReference>
<evidence type="ECO:0000259" key="4">
    <source>
        <dbReference type="PROSITE" id="PS50048"/>
    </source>
</evidence>
<dbReference type="PROSITE" id="PS50048">
    <property type="entry name" value="ZN2_CY6_FUNGAL_2"/>
    <property type="match status" value="1"/>
</dbReference>
<protein>
    <submittedName>
        <fullName evidence="5">Fungal-specific transcription factor domain-containing protein</fullName>
    </submittedName>
</protein>
<dbReference type="Gene3D" id="4.10.240.10">
    <property type="entry name" value="Zn(2)-C6 fungal-type DNA-binding domain"/>
    <property type="match status" value="1"/>
</dbReference>
<dbReference type="InterPro" id="IPR007219">
    <property type="entry name" value="XnlR_reg_dom"/>
</dbReference>
<dbReference type="GO" id="GO:0003677">
    <property type="term" value="F:DNA binding"/>
    <property type="evidence" value="ECO:0007669"/>
    <property type="project" value="InterPro"/>
</dbReference>
<evidence type="ECO:0000313" key="6">
    <source>
        <dbReference type="Proteomes" id="UP000308652"/>
    </source>
</evidence>
<feature type="region of interest" description="Disordered" evidence="3">
    <location>
        <begin position="1"/>
        <end position="26"/>
    </location>
</feature>
<dbReference type="GO" id="GO:0000981">
    <property type="term" value="F:DNA-binding transcription factor activity, RNA polymerase II-specific"/>
    <property type="evidence" value="ECO:0007669"/>
    <property type="project" value="InterPro"/>
</dbReference>
<accession>A0A5C3MG84</accession>
<dbReference type="SMART" id="SM00906">
    <property type="entry name" value="Fungal_trans"/>
    <property type="match status" value="1"/>
</dbReference>
<sequence length="824" mass="92501">MDNLYEQTASPEPQGPSTGIKPKRRRLHGSCDVCRKKKIKCDSAQMPDNICTNCIAFGVQCSHNTPRHPKKDSQKGYIRLLEQRLDKMEQMLRSTIGPDGADSGPISASSPESVAGGESHDCASPSFTDVKYPIRLMTDTQSVDTSTHSGGSSEDEDLAHVSLSEHFGHLSIDPIGRRFFGQSSAFMFVQHASSMKTKYTGTQTVENFRRPSYWNIRPWERLSADAHTPNYVYPDPDLIESLVSLYFSHIHILTPILHRPSFEKSVREGLHLYDRGFGMILLMVCATASRYSMDPRIFSDDDDSGISCGWKYFSQIPTIRNFLVYQATLYDLQYYCLATAYLLGTSVPQGAWSLLSIGIRLAQERGVHRRKGGTHKITAEDELMRRAFWCLLLTDRVMSSFLGRPCAIQDEDFDIEFPAECDDEYWEFDGPYVSFNQPKGKPCLMAGFNFHLKLCDIFSFTMRTLYSTKKSKVLSGLIGDQWEQRIVAELDSAMNKWIDSLPEYLRWETVQKGTPFFHQSVSLYSSYHYLQIQIHRPFLQKNSPLSFASHTICAHAARSCSHILQVAGEVGLRPFPNIFMSAFASGIVLLLNLWGRRNANQGDVQRTMADVNKCLSILKECEKRWHSAGRLWDLLNEMSSMKDNHMPAITSNATSAQAQEYSAARQLQPTVAHNAFPRQPNTAREALVHPKTPFDFQAVSNSANFSAGSDWDLSNLLLAQMGYMQSNTTPATAPPIRNSPPSAPSQQEHGYYFSAIPIDTTFPARTTTSQDVPVADESMMSLWMGAPAAGYDMDEWDMYITNMGGTVNNAFGSGSLEMMNTQGR</sequence>
<dbReference type="Pfam" id="PF00172">
    <property type="entry name" value="Zn_clus"/>
    <property type="match status" value="1"/>
</dbReference>
<dbReference type="GO" id="GO:0008270">
    <property type="term" value="F:zinc ion binding"/>
    <property type="evidence" value="ECO:0007669"/>
    <property type="project" value="InterPro"/>
</dbReference>
<dbReference type="EMBL" id="ML213590">
    <property type="protein sequence ID" value="TFK44394.1"/>
    <property type="molecule type" value="Genomic_DNA"/>
</dbReference>
<feature type="domain" description="Zn(2)-C6 fungal-type" evidence="4">
    <location>
        <begin position="30"/>
        <end position="63"/>
    </location>
</feature>
<evidence type="ECO:0000313" key="5">
    <source>
        <dbReference type="EMBL" id="TFK44394.1"/>
    </source>
</evidence>
<reference evidence="5 6" key="1">
    <citation type="journal article" date="2019" name="Nat. Ecol. Evol.">
        <title>Megaphylogeny resolves global patterns of mushroom evolution.</title>
        <authorList>
            <person name="Varga T."/>
            <person name="Krizsan K."/>
            <person name="Foldi C."/>
            <person name="Dima B."/>
            <person name="Sanchez-Garcia M."/>
            <person name="Sanchez-Ramirez S."/>
            <person name="Szollosi G.J."/>
            <person name="Szarkandi J.G."/>
            <person name="Papp V."/>
            <person name="Albert L."/>
            <person name="Andreopoulos W."/>
            <person name="Angelini C."/>
            <person name="Antonin V."/>
            <person name="Barry K.W."/>
            <person name="Bougher N.L."/>
            <person name="Buchanan P."/>
            <person name="Buyck B."/>
            <person name="Bense V."/>
            <person name="Catcheside P."/>
            <person name="Chovatia M."/>
            <person name="Cooper J."/>
            <person name="Damon W."/>
            <person name="Desjardin D."/>
            <person name="Finy P."/>
            <person name="Geml J."/>
            <person name="Haridas S."/>
            <person name="Hughes K."/>
            <person name="Justo A."/>
            <person name="Karasinski D."/>
            <person name="Kautmanova I."/>
            <person name="Kiss B."/>
            <person name="Kocsube S."/>
            <person name="Kotiranta H."/>
            <person name="LaButti K.M."/>
            <person name="Lechner B.E."/>
            <person name="Liimatainen K."/>
            <person name="Lipzen A."/>
            <person name="Lukacs Z."/>
            <person name="Mihaltcheva S."/>
            <person name="Morgado L.N."/>
            <person name="Niskanen T."/>
            <person name="Noordeloos M.E."/>
            <person name="Ohm R.A."/>
            <person name="Ortiz-Santana B."/>
            <person name="Ovrebo C."/>
            <person name="Racz N."/>
            <person name="Riley R."/>
            <person name="Savchenko A."/>
            <person name="Shiryaev A."/>
            <person name="Soop K."/>
            <person name="Spirin V."/>
            <person name="Szebenyi C."/>
            <person name="Tomsovsky M."/>
            <person name="Tulloss R.E."/>
            <person name="Uehling J."/>
            <person name="Grigoriev I.V."/>
            <person name="Vagvolgyi C."/>
            <person name="Papp T."/>
            <person name="Martin F.M."/>
            <person name="Miettinen O."/>
            <person name="Hibbett D.S."/>
            <person name="Nagy L.G."/>
        </authorList>
    </citation>
    <scope>NUCLEOTIDE SEQUENCE [LARGE SCALE GENOMIC DNA]</scope>
    <source>
        <strain evidence="5 6">CBS 166.37</strain>
    </source>
</reference>
<dbReference type="PANTHER" id="PTHR46910">
    <property type="entry name" value="TRANSCRIPTION FACTOR PDR1"/>
    <property type="match status" value="1"/>
</dbReference>
<evidence type="ECO:0000256" key="1">
    <source>
        <dbReference type="ARBA" id="ARBA00022723"/>
    </source>
</evidence>
<dbReference type="Pfam" id="PF04082">
    <property type="entry name" value="Fungal_trans"/>
    <property type="match status" value="1"/>
</dbReference>
<keyword evidence="1" id="KW-0479">Metal-binding</keyword>
<dbReference type="InterPro" id="IPR001138">
    <property type="entry name" value="Zn2Cys6_DnaBD"/>
</dbReference>
<organism evidence="5 6">
    <name type="scientific">Crucibulum laeve</name>
    <dbReference type="NCBI Taxonomy" id="68775"/>
    <lineage>
        <taxon>Eukaryota</taxon>
        <taxon>Fungi</taxon>
        <taxon>Dikarya</taxon>
        <taxon>Basidiomycota</taxon>
        <taxon>Agaricomycotina</taxon>
        <taxon>Agaricomycetes</taxon>
        <taxon>Agaricomycetidae</taxon>
        <taxon>Agaricales</taxon>
        <taxon>Agaricineae</taxon>
        <taxon>Nidulariaceae</taxon>
        <taxon>Crucibulum</taxon>
    </lineage>
</organism>
<gene>
    <name evidence="5" type="ORF">BDQ12DRAFT_672918</name>
</gene>
<name>A0A5C3MG84_9AGAR</name>
<dbReference type="OrthoDB" id="4456959at2759"/>
<dbReference type="GO" id="GO:0006351">
    <property type="term" value="P:DNA-templated transcription"/>
    <property type="evidence" value="ECO:0007669"/>
    <property type="project" value="InterPro"/>
</dbReference>
<feature type="compositionally biased region" description="Polar residues" evidence="3">
    <location>
        <begin position="1"/>
        <end position="17"/>
    </location>
</feature>
<dbReference type="STRING" id="68775.A0A5C3MG84"/>